<dbReference type="SUPFAM" id="SSF48452">
    <property type="entry name" value="TPR-like"/>
    <property type="match status" value="3"/>
</dbReference>
<evidence type="ECO:0000313" key="6">
    <source>
        <dbReference type="EMBL" id="OMH41015.1"/>
    </source>
</evidence>
<dbReference type="RefSeq" id="WP_076712495.1">
    <property type="nucleotide sequence ID" value="NZ_MOEN01000005.1"/>
</dbReference>
<dbReference type="SMART" id="SM00028">
    <property type="entry name" value="TPR"/>
    <property type="match status" value="5"/>
</dbReference>
<reference evidence="6 7" key="1">
    <citation type="submission" date="2016-10" db="EMBL/GenBank/DDBJ databases">
        <title>Genome sequence of a sulfur-reducing bacterium Desulfurobacterium indicum K6013.</title>
        <authorList>
            <person name="Cao J."/>
            <person name="Shao Z."/>
            <person name="Alain K."/>
            <person name="Jebbar M."/>
        </authorList>
    </citation>
    <scope>NUCLEOTIDE SEQUENCE [LARGE SCALE GENOMIC DNA]</scope>
    <source>
        <strain evidence="6 7">K6013</strain>
    </source>
</reference>
<keyword evidence="5" id="KW-0732">Signal</keyword>
<comment type="caution">
    <text evidence="6">The sequence shown here is derived from an EMBL/GenBank/DDBJ whole genome shotgun (WGS) entry which is preliminary data.</text>
</comment>
<keyword evidence="7" id="KW-1185">Reference proteome</keyword>
<dbReference type="EMBL" id="MOEN01000005">
    <property type="protein sequence ID" value="OMH41015.1"/>
    <property type="molecule type" value="Genomic_DNA"/>
</dbReference>
<dbReference type="Pfam" id="PF12895">
    <property type="entry name" value="ANAPC3"/>
    <property type="match status" value="1"/>
</dbReference>
<feature type="signal peptide" evidence="5">
    <location>
        <begin position="1"/>
        <end position="17"/>
    </location>
</feature>
<keyword evidence="1" id="KW-0677">Repeat</keyword>
<feature type="coiled-coil region" evidence="4">
    <location>
        <begin position="793"/>
        <end position="820"/>
    </location>
</feature>
<proteinExistence type="predicted"/>
<dbReference type="Pfam" id="PF13181">
    <property type="entry name" value="TPR_8"/>
    <property type="match status" value="1"/>
</dbReference>
<evidence type="ECO:0000256" key="5">
    <source>
        <dbReference type="SAM" id="SignalP"/>
    </source>
</evidence>
<dbReference type="STRING" id="1914305.BLW93_02255"/>
<feature type="chain" id="PRO_5012345040" description="Tetratricopeptide repeat-like domain-containing protein" evidence="5">
    <location>
        <begin position="18"/>
        <end position="913"/>
    </location>
</feature>
<dbReference type="Gene3D" id="1.25.40.10">
    <property type="entry name" value="Tetratricopeptide repeat domain"/>
    <property type="match status" value="3"/>
</dbReference>
<evidence type="ECO:0000256" key="3">
    <source>
        <dbReference type="PROSITE-ProRule" id="PRU00339"/>
    </source>
</evidence>
<evidence type="ECO:0008006" key="8">
    <source>
        <dbReference type="Google" id="ProtNLM"/>
    </source>
</evidence>
<dbReference type="InterPro" id="IPR019734">
    <property type="entry name" value="TPR_rpt"/>
</dbReference>
<protein>
    <recommendedName>
        <fullName evidence="8">Tetratricopeptide repeat-like domain-containing protein</fullName>
    </recommendedName>
</protein>
<name>A0A1R1MMH0_9BACT</name>
<evidence type="ECO:0000256" key="1">
    <source>
        <dbReference type="ARBA" id="ARBA00022737"/>
    </source>
</evidence>
<evidence type="ECO:0000313" key="7">
    <source>
        <dbReference type="Proteomes" id="UP000187408"/>
    </source>
</evidence>
<organism evidence="6 7">
    <name type="scientific">Desulfurobacterium indicum</name>
    <dbReference type="NCBI Taxonomy" id="1914305"/>
    <lineage>
        <taxon>Bacteria</taxon>
        <taxon>Pseudomonadati</taxon>
        <taxon>Aquificota</taxon>
        <taxon>Aquificia</taxon>
        <taxon>Desulfurobacteriales</taxon>
        <taxon>Desulfurobacteriaceae</taxon>
        <taxon>Desulfurobacterium</taxon>
    </lineage>
</organism>
<dbReference type="AlphaFoldDB" id="A0A1R1MMH0"/>
<dbReference type="OrthoDB" id="8901at2"/>
<dbReference type="PANTHER" id="PTHR45586:SF1">
    <property type="entry name" value="LIPOPOLYSACCHARIDE ASSEMBLY PROTEIN B"/>
    <property type="match status" value="1"/>
</dbReference>
<dbReference type="PROSITE" id="PS50005">
    <property type="entry name" value="TPR"/>
    <property type="match status" value="1"/>
</dbReference>
<dbReference type="InterPro" id="IPR011990">
    <property type="entry name" value="TPR-like_helical_dom_sf"/>
</dbReference>
<gene>
    <name evidence="6" type="ORF">BLW93_02255</name>
</gene>
<dbReference type="PANTHER" id="PTHR45586">
    <property type="entry name" value="TPR REPEAT-CONTAINING PROTEIN PA4667"/>
    <property type="match status" value="1"/>
</dbReference>
<evidence type="ECO:0000256" key="2">
    <source>
        <dbReference type="ARBA" id="ARBA00022803"/>
    </source>
</evidence>
<evidence type="ECO:0000256" key="4">
    <source>
        <dbReference type="SAM" id="Coils"/>
    </source>
</evidence>
<feature type="repeat" description="TPR" evidence="3">
    <location>
        <begin position="854"/>
        <end position="887"/>
    </location>
</feature>
<sequence length="913" mass="105112">MKKIIIASLFFAATASAADINFGLKLYKDGMYELADQTFSQILTSPPENLKPYLSPMAETFLKTKDINSLKRLLKVWKERYPSYKKGYYLGLSTFVNISEGKKLKDVFDETSFLSLPVKEKIDFLKVLAKAPLSTDEKFYILTLGKKRLDVKGALADSGFLEKFAEETIKNKHQDITDYIFANYGDWLKGKEFELPYIKYLERQKKYDDALIKLRKLYKKDKSPEILFEMAKVYYLKGNYKTAIKLAKNINTTEAKFLRAWAYFKSGRKREAFKELNMNIQKPVMPESLKVAINFIEGKINPDEIKKFYPEYYYRALLFTFSPAADEKVKKINNHDAGMFFYERGNFEKAFDYLKRAVNSRKGFYLTPRTLYLIGKVAVINKDMGNMLYSEIANNFQNTPYYKASIIPYAQSLILKGNFDAAAKLLKYGIEQFKIDSIQARKLLGEAYYYEGNYKKASLTLKPIISKDDEAFHFFILSEFYGGKKRAAFEYLKVKLNNNRLFPEINYGRLCYLAAKLGKTSSLKKVPLPKEPFAAAMFAVLTNNKKLMKSLIYKTTGMVREALLYKLAIGEKTPEKRFVYLSLLKAVAENPETANFAEKMEEYDAYRFGRFDNLLLNNPEFIAYNPENDISDINSIIEKANDYLESNGILKAYGLYKLAAERTTDPNIRTEVVTKMVKIDMKLKNYKRAIRDVNLIPDAGQKENDIKNYLLTEIYYKEGRLLDALNAGKAVTNINNIPETERVKFAATLASLYKLAGNEEKAMELLNYIVKKGHLSEINYDDLVNLALFLDKKGKHTEAIELLKEANKKARKKEQKAESLFWLASIEEETGNREKALMDYLKIYYEIGVEPWTSTALYRAANLLEEKGSYQQALKLLKKVVKIKGQSPEGIRAFEKIKEIENKMKGGVNAEGR</sequence>
<dbReference type="Proteomes" id="UP000187408">
    <property type="component" value="Unassembled WGS sequence"/>
</dbReference>
<accession>A0A1R1MMH0</accession>
<keyword evidence="2 3" id="KW-0802">TPR repeat</keyword>
<dbReference type="InterPro" id="IPR051012">
    <property type="entry name" value="CellSynth/LPSAsmb/PSIAsmb"/>
</dbReference>
<keyword evidence="4" id="KW-0175">Coiled coil</keyword>